<dbReference type="EMBL" id="CP002580">
    <property type="protein sequence ID" value="AJK46704.1"/>
    <property type="molecule type" value="Genomic_DNA"/>
</dbReference>
<evidence type="ECO:0008006" key="4">
    <source>
        <dbReference type="Google" id="ProtNLM"/>
    </source>
</evidence>
<dbReference type="Gene3D" id="2.40.180.10">
    <property type="entry name" value="Catalase core domain"/>
    <property type="match status" value="1"/>
</dbReference>
<proteinExistence type="predicted"/>
<dbReference type="PANTHER" id="PTHR36195:SF4">
    <property type="entry name" value="DOMAIN PROTEIN, PUTATIVE (AFU_ORTHOLOGUE AFUA_5G01990)-RELATED"/>
    <property type="match status" value="1"/>
</dbReference>
<dbReference type="AlphaFoldDB" id="A0A0B6RX07"/>
<dbReference type="SUPFAM" id="SSF56634">
    <property type="entry name" value="Heme-dependent catalase-like"/>
    <property type="match status" value="1"/>
</dbReference>
<gene>
    <name evidence="2" type="ORF">BGL_1c22000</name>
</gene>
<sequence>MPVPLLTIQPLPFDPMFEQIPEDEADTVRELIDALNHIQETTANDYAHAVRSVHAKSHGLLDGELTVADNLPPELAHGVFARRGSYRVTLRLSTNPGDLLDDAVSTPRGLALKIADVDGERLPGSEALTTQDFVMVNAPAFSAPTPKAFVRGLKLLSKTTDRAPGGKKALSAVMRGAERAIEALGTESATLKNLGGHPATHILGETFYTCAPCLYGPYFAKLAMVPVSPELVALKDAPVELKDRPDALRDEVQAFFTRQGGVWELRAQLATDLERMPVEDASVVWPEDVSPYVTVATVRVAAQPGWSEARSAAIDDGMSFSPWHGLAAHRPIGGVMRVRRPAYEQSAAFRERFNGCPVHG</sequence>
<evidence type="ECO:0000313" key="3">
    <source>
        <dbReference type="Proteomes" id="UP000031838"/>
    </source>
</evidence>
<dbReference type="CDD" id="cd08152">
    <property type="entry name" value="y4iL_like"/>
    <property type="match status" value="1"/>
</dbReference>
<dbReference type="RefSeq" id="WP_042625148.1">
    <property type="nucleotide sequence ID" value="NZ_CP002580.1"/>
</dbReference>
<evidence type="ECO:0000313" key="2">
    <source>
        <dbReference type="EMBL" id="AJK46704.1"/>
    </source>
</evidence>
<dbReference type="Proteomes" id="UP000031838">
    <property type="component" value="Chromosome 1"/>
</dbReference>
<name>A0A0B6RX07_BURPL</name>
<evidence type="ECO:0000256" key="1">
    <source>
        <dbReference type="ARBA" id="ARBA00002974"/>
    </source>
</evidence>
<accession>A0A0B6RX07</accession>
<dbReference type="HOGENOM" id="CLU_046417_1_0_4"/>
<protein>
    <recommendedName>
        <fullName evidence="4">Catalase</fullName>
    </recommendedName>
</protein>
<keyword evidence="3" id="KW-1185">Reference proteome</keyword>
<dbReference type="KEGG" id="bgp:BGL_1c22000"/>
<comment type="function">
    <text evidence="1">Decomposes hydrogen peroxide into water and oxygen; serves to protect cells from the toxic effects of hydrogen peroxide.</text>
</comment>
<dbReference type="InterPro" id="IPR020835">
    <property type="entry name" value="Catalase_sf"/>
</dbReference>
<reference evidence="2 3" key="2">
    <citation type="journal article" date="2016" name="Appl. Microbiol. Biotechnol.">
        <title>Mutations improving production and secretion of extracellular lipase by Burkholderia glumae PG1.</title>
        <authorList>
            <person name="Knapp A."/>
            <person name="Voget S."/>
            <person name="Gao R."/>
            <person name="Zaburannyi N."/>
            <person name="Krysciak D."/>
            <person name="Breuer M."/>
            <person name="Hauer B."/>
            <person name="Streit W.R."/>
            <person name="Muller R."/>
            <person name="Daniel R."/>
            <person name="Jaeger K.E."/>
        </authorList>
    </citation>
    <scope>NUCLEOTIDE SEQUENCE [LARGE SCALE GENOMIC DNA]</scope>
    <source>
        <strain evidence="2 3">PG1</strain>
    </source>
</reference>
<reference evidence="3" key="1">
    <citation type="submission" date="2011-03" db="EMBL/GenBank/DDBJ databases">
        <authorList>
            <person name="Voget S."/>
            <person name="Streit W.R."/>
            <person name="Jaeger K.E."/>
            <person name="Daniel R."/>
        </authorList>
    </citation>
    <scope>NUCLEOTIDE SEQUENCE [LARGE SCALE GENOMIC DNA]</scope>
    <source>
        <strain evidence="3">PG1</strain>
    </source>
</reference>
<organism evidence="2 3">
    <name type="scientific">Burkholderia plantarii</name>
    <dbReference type="NCBI Taxonomy" id="41899"/>
    <lineage>
        <taxon>Bacteria</taxon>
        <taxon>Pseudomonadati</taxon>
        <taxon>Pseudomonadota</taxon>
        <taxon>Betaproteobacteria</taxon>
        <taxon>Burkholderiales</taxon>
        <taxon>Burkholderiaceae</taxon>
        <taxon>Burkholderia</taxon>
    </lineage>
</organism>
<dbReference type="PANTHER" id="PTHR36195">
    <property type="entry name" value="DOMAIN PROTEIN, PUTATIVE (AFU_ORTHOLOGUE AFUA_5G01990)-RELATED-RELATED"/>
    <property type="match status" value="1"/>
</dbReference>
<dbReference type="GO" id="GO:0020037">
    <property type="term" value="F:heme binding"/>
    <property type="evidence" value="ECO:0007669"/>
    <property type="project" value="InterPro"/>
</dbReference>